<evidence type="ECO:0000313" key="15">
    <source>
        <dbReference type="Proteomes" id="UP000515135"/>
    </source>
</evidence>
<evidence type="ECO:0000256" key="2">
    <source>
        <dbReference type="ARBA" id="ARBA00022692"/>
    </source>
</evidence>
<keyword evidence="6" id="KW-0418">Kinase</keyword>
<sequence>MVLRATVCAVFLLAEILHSFQVYHDLLVSGENVTEIPEDASVNSTVVRLRDSLVAASRVSSADDDNGTCWSANITTGDDWGRFGVRAEDWAVVVAAPLDYRLQSRYNLTVELTNTGNRNVLYVTLVILIIDVSGYPPFYNKQCETPVLFDKERNGQYTVFSSEGFYTTIDGEIVASYDDYLQYPAPRDNTANLDLKGDCSAKFVISLSRLSGDYVIFSSVLHSPPHRGRVEFVCRDRKGKSKGGITLLDTTLDNDLPQWVDSGKFKIDRYFFAFELNEIRSTLPYWFRCSSNATFVGGIVLIEFTFQYNVTGCPEGWYGVYCDKNCVCKSGARCHGFNGACKCRPGWRGRACDVPWPEVAISETSGDSDVKYIFTNLTLTCLAPHIQVANMTWAYQPENTHNYTKTINNKTVQNSSISFQPILESANGKYICMVQARDGRHFNATFILNATECRPNYHGEVCSQVCDCEYGGTCDRWEGCLCPAGRRGDRCQHECAPGTFGRNCSMRCYCENNALCDPVNGSCICAEGQSGEFCQNVFLPKKTQVVVVVLASVIPTIVIIGCILVGVLVKRVSRRKRGPEQPTGNLEMTSVIETLSSWEVDKEDVHLEHMIGEGEFGHVVRARLHVSELGYEVLVAAKSIRPDRITASALRDFRREMHILARIHEDKEGHPNVVKLYGVLTKSEPQYILVEYASNEELRRYLWTLREQCKITGDRKLLERLGFASDVACGLAELARLKIVHRDIAARNVVISDRKVAKIADFGLARDVYMSSAYERTEQGGEEELLPLKWMAVESLRDGVYTCESDVWSYGVLLWEIASFGEEPRYAGGPMHPDVCTLLELLRKGVRLQQPQNCPLPVYRIIRSCWVFNPSRRPTADELLQQINLLRPNRHAAHPENHNIQ</sequence>
<dbReference type="InterPro" id="IPR011009">
    <property type="entry name" value="Kinase-like_dom_sf"/>
</dbReference>
<dbReference type="PROSITE" id="PS50011">
    <property type="entry name" value="PROTEIN_KINASE_DOM"/>
    <property type="match status" value="1"/>
</dbReference>
<dbReference type="GO" id="GO:0005524">
    <property type="term" value="F:ATP binding"/>
    <property type="evidence" value="ECO:0007669"/>
    <property type="project" value="UniProtKB-UniRule"/>
</dbReference>
<dbReference type="SMART" id="SM00181">
    <property type="entry name" value="EGF"/>
    <property type="match status" value="3"/>
</dbReference>
<dbReference type="CDD" id="cd00055">
    <property type="entry name" value="EGF_Lam"/>
    <property type="match status" value="1"/>
</dbReference>
<dbReference type="PROSITE" id="PS00109">
    <property type="entry name" value="PROTEIN_KINASE_TYR"/>
    <property type="match status" value="1"/>
</dbReference>
<keyword evidence="3 9" id="KW-0067">ATP-binding</keyword>
<dbReference type="Gene3D" id="2.60.40.60">
    <property type="entry name" value="Cadherins"/>
    <property type="match status" value="1"/>
</dbReference>
<dbReference type="InterPro" id="IPR015919">
    <property type="entry name" value="Cadherin-like_sf"/>
</dbReference>
<dbReference type="InterPro" id="IPR000719">
    <property type="entry name" value="Prot_kinase_dom"/>
</dbReference>
<dbReference type="PANTHER" id="PTHR24416:SF617">
    <property type="entry name" value="RET ONCOGENE, ISOFORM A"/>
    <property type="match status" value="1"/>
</dbReference>
<keyword evidence="2 10" id="KW-0812">Transmembrane</keyword>
<dbReference type="SUPFAM" id="SSF49313">
    <property type="entry name" value="Cadherin-like"/>
    <property type="match status" value="1"/>
</dbReference>
<keyword evidence="8" id="KW-0106">Calcium</keyword>
<evidence type="ECO:0000313" key="16">
    <source>
        <dbReference type="RefSeq" id="XP_019619634.1"/>
    </source>
</evidence>
<evidence type="ECO:0000256" key="11">
    <source>
        <dbReference type="SAM" id="SignalP"/>
    </source>
</evidence>
<comment type="subcellular location">
    <subcellularLocation>
        <location evidence="1">Membrane</location>
        <topology evidence="1">Single-pass type I membrane protein</topology>
    </subcellularLocation>
</comment>
<dbReference type="PRINTS" id="PR00109">
    <property type="entry name" value="TYRKINASE"/>
</dbReference>
<dbReference type="GO" id="GO:0004714">
    <property type="term" value="F:transmembrane receptor protein tyrosine kinase activity"/>
    <property type="evidence" value="ECO:0007669"/>
    <property type="project" value="UniProtKB-EC"/>
</dbReference>
<dbReference type="InterPro" id="IPR020635">
    <property type="entry name" value="Tyr_kinase_cat_dom"/>
</dbReference>
<dbReference type="PROSITE" id="PS00022">
    <property type="entry name" value="EGF_1"/>
    <property type="match status" value="3"/>
</dbReference>
<evidence type="ECO:0000256" key="7">
    <source>
        <dbReference type="ARBA" id="ARBA00051243"/>
    </source>
</evidence>
<organism evidence="15 16">
    <name type="scientific">Branchiostoma belcheri</name>
    <name type="common">Amphioxus</name>
    <dbReference type="NCBI Taxonomy" id="7741"/>
    <lineage>
        <taxon>Eukaryota</taxon>
        <taxon>Metazoa</taxon>
        <taxon>Chordata</taxon>
        <taxon>Cephalochordata</taxon>
        <taxon>Leptocardii</taxon>
        <taxon>Amphioxiformes</taxon>
        <taxon>Branchiostomatidae</taxon>
        <taxon>Branchiostoma</taxon>
    </lineage>
</organism>
<dbReference type="AlphaFoldDB" id="A0A6P4YBL5"/>
<evidence type="ECO:0000256" key="3">
    <source>
        <dbReference type="ARBA" id="ARBA00022840"/>
    </source>
</evidence>
<dbReference type="PROSITE" id="PS01186">
    <property type="entry name" value="EGF_2"/>
    <property type="match status" value="1"/>
</dbReference>
<dbReference type="PROSITE" id="PS00107">
    <property type="entry name" value="PROTEIN_KINASE_ATP"/>
    <property type="match status" value="1"/>
</dbReference>
<keyword evidence="11" id="KW-0732">Signal</keyword>
<dbReference type="InterPro" id="IPR017441">
    <property type="entry name" value="Protein_kinase_ATP_BS"/>
</dbReference>
<dbReference type="FunFam" id="1.10.510.10:FF:000712">
    <property type="entry name" value="Uncharacterized protein"/>
    <property type="match status" value="1"/>
</dbReference>
<accession>A0A6P4YBL5</accession>
<dbReference type="FunFam" id="2.60.40.60:FF:000273">
    <property type="entry name" value="Uncharacterized protein"/>
    <property type="match status" value="1"/>
</dbReference>
<evidence type="ECO:0000256" key="10">
    <source>
        <dbReference type="SAM" id="Phobius"/>
    </source>
</evidence>
<dbReference type="SMART" id="SM00219">
    <property type="entry name" value="TyrKc"/>
    <property type="match status" value="1"/>
</dbReference>
<dbReference type="SUPFAM" id="SSF56112">
    <property type="entry name" value="Protein kinase-like (PK-like)"/>
    <property type="match status" value="1"/>
</dbReference>
<evidence type="ECO:0000259" key="12">
    <source>
        <dbReference type="PROSITE" id="PS50011"/>
    </source>
</evidence>
<dbReference type="FunFam" id="2.60.40.10:FF:001720">
    <property type="entry name" value="Receptor protein-tyrosine kinase"/>
    <property type="match status" value="1"/>
</dbReference>
<dbReference type="RefSeq" id="XP_019619634.1">
    <property type="nucleotide sequence ID" value="XM_019764075.1"/>
</dbReference>
<keyword evidence="4 10" id="KW-1133">Transmembrane helix</keyword>
<dbReference type="InterPro" id="IPR001245">
    <property type="entry name" value="Ser-Thr/Tyr_kinase_cat_dom"/>
</dbReference>
<keyword evidence="9" id="KW-0547">Nucleotide-binding</keyword>
<dbReference type="KEGG" id="bbel:109466364"/>
<dbReference type="OrthoDB" id="1668230at2759"/>
<evidence type="ECO:0000259" key="14">
    <source>
        <dbReference type="PROSITE" id="PS50835"/>
    </source>
</evidence>
<dbReference type="GO" id="GO:0043235">
    <property type="term" value="C:receptor complex"/>
    <property type="evidence" value="ECO:0007669"/>
    <property type="project" value="TreeGrafter"/>
</dbReference>
<keyword evidence="5 10" id="KW-0472">Membrane</keyword>
<dbReference type="CDD" id="cd11304">
    <property type="entry name" value="Cadherin_repeat"/>
    <property type="match status" value="1"/>
</dbReference>
<feature type="chain" id="PRO_5027791038" evidence="11">
    <location>
        <begin position="20"/>
        <end position="901"/>
    </location>
</feature>
<dbReference type="InterPro" id="IPR002126">
    <property type="entry name" value="Cadherin-like_dom"/>
</dbReference>
<evidence type="ECO:0000256" key="9">
    <source>
        <dbReference type="PROSITE-ProRule" id="PRU10141"/>
    </source>
</evidence>
<comment type="catalytic activity">
    <reaction evidence="7">
        <text>L-tyrosyl-[protein] + ATP = O-phospho-L-tyrosyl-[protein] + ADP + H(+)</text>
        <dbReference type="Rhea" id="RHEA:10596"/>
        <dbReference type="Rhea" id="RHEA-COMP:10136"/>
        <dbReference type="Rhea" id="RHEA-COMP:20101"/>
        <dbReference type="ChEBI" id="CHEBI:15378"/>
        <dbReference type="ChEBI" id="CHEBI:30616"/>
        <dbReference type="ChEBI" id="CHEBI:46858"/>
        <dbReference type="ChEBI" id="CHEBI:61978"/>
        <dbReference type="ChEBI" id="CHEBI:456216"/>
        <dbReference type="EC" id="2.7.10.1"/>
    </reaction>
</comment>
<dbReference type="InterPro" id="IPR050122">
    <property type="entry name" value="RTK"/>
</dbReference>
<dbReference type="Gene3D" id="2.170.300.10">
    <property type="entry name" value="Tie2 ligand-binding domain superfamily"/>
    <property type="match status" value="2"/>
</dbReference>
<dbReference type="InterPro" id="IPR000742">
    <property type="entry name" value="EGF"/>
</dbReference>
<dbReference type="PROSITE" id="PS50268">
    <property type="entry name" value="CADHERIN_2"/>
    <property type="match status" value="1"/>
</dbReference>
<protein>
    <submittedName>
        <fullName evidence="16">Uncharacterized protein LOC109466364</fullName>
    </submittedName>
</protein>
<dbReference type="Gene3D" id="3.30.200.20">
    <property type="entry name" value="Phosphorylase Kinase, domain 1"/>
    <property type="match status" value="1"/>
</dbReference>
<dbReference type="InterPro" id="IPR007110">
    <property type="entry name" value="Ig-like_dom"/>
</dbReference>
<dbReference type="Gene3D" id="1.10.510.10">
    <property type="entry name" value="Transferase(Phosphotransferase) domain 1"/>
    <property type="match status" value="1"/>
</dbReference>
<dbReference type="FunFam" id="3.30.200.20:FF:000868">
    <property type="entry name" value="Uncharacterized protein"/>
    <property type="match status" value="1"/>
</dbReference>
<dbReference type="CDD" id="cd00192">
    <property type="entry name" value="PTKc"/>
    <property type="match status" value="1"/>
</dbReference>
<evidence type="ECO:0000259" key="13">
    <source>
        <dbReference type="PROSITE" id="PS50268"/>
    </source>
</evidence>
<dbReference type="Proteomes" id="UP000515135">
    <property type="component" value="Unplaced"/>
</dbReference>
<evidence type="ECO:0000256" key="1">
    <source>
        <dbReference type="ARBA" id="ARBA00004479"/>
    </source>
</evidence>
<dbReference type="PANTHER" id="PTHR24416">
    <property type="entry name" value="TYROSINE-PROTEIN KINASE RECEPTOR"/>
    <property type="match status" value="1"/>
</dbReference>
<keyword evidence="6" id="KW-0808">Transferase</keyword>
<proteinExistence type="predicted"/>
<dbReference type="InterPro" id="IPR008266">
    <property type="entry name" value="Tyr_kinase_AS"/>
</dbReference>
<evidence type="ECO:0000256" key="4">
    <source>
        <dbReference type="ARBA" id="ARBA00022989"/>
    </source>
</evidence>
<gene>
    <name evidence="16" type="primary">LOC109466364</name>
</gene>
<feature type="transmembrane region" description="Helical" evidence="10">
    <location>
        <begin position="545"/>
        <end position="569"/>
    </location>
</feature>
<feature type="domain" description="Ig-like" evidence="14">
    <location>
        <begin position="357"/>
        <end position="443"/>
    </location>
</feature>
<dbReference type="FunFam" id="2.170.300.10:FF:000023">
    <property type="entry name" value="Platelet endothelial aggregation receptor 1"/>
    <property type="match status" value="1"/>
</dbReference>
<dbReference type="InterPro" id="IPR002049">
    <property type="entry name" value="LE_dom"/>
</dbReference>
<dbReference type="GO" id="GO:0005509">
    <property type="term" value="F:calcium ion binding"/>
    <property type="evidence" value="ECO:0007669"/>
    <property type="project" value="UniProtKB-UniRule"/>
</dbReference>
<dbReference type="CDD" id="cd00096">
    <property type="entry name" value="Ig"/>
    <property type="match status" value="1"/>
</dbReference>
<feature type="signal peptide" evidence="11">
    <location>
        <begin position="1"/>
        <end position="19"/>
    </location>
</feature>
<dbReference type="Pfam" id="PF07714">
    <property type="entry name" value="PK_Tyr_Ser-Thr"/>
    <property type="match status" value="1"/>
</dbReference>
<keyword evidence="6" id="KW-0829">Tyrosine-protein kinase</keyword>
<feature type="binding site" evidence="9">
    <location>
        <position position="638"/>
    </location>
    <ligand>
        <name>ATP</name>
        <dbReference type="ChEBI" id="CHEBI:30616"/>
    </ligand>
</feature>
<keyword evidence="15" id="KW-1185">Reference proteome</keyword>
<dbReference type="GO" id="GO:0005886">
    <property type="term" value="C:plasma membrane"/>
    <property type="evidence" value="ECO:0007669"/>
    <property type="project" value="TreeGrafter"/>
</dbReference>
<name>A0A6P4YBL5_BRABE</name>
<dbReference type="PROSITE" id="PS50835">
    <property type="entry name" value="IG_LIKE"/>
    <property type="match status" value="1"/>
</dbReference>
<reference evidence="16" key="1">
    <citation type="submission" date="2025-08" db="UniProtKB">
        <authorList>
            <consortium name="RefSeq"/>
        </authorList>
    </citation>
    <scope>IDENTIFICATION</scope>
    <source>
        <tissue evidence="16">Gonad</tissue>
    </source>
</reference>
<dbReference type="GO" id="GO:0007169">
    <property type="term" value="P:cell surface receptor protein tyrosine kinase signaling pathway"/>
    <property type="evidence" value="ECO:0007669"/>
    <property type="project" value="TreeGrafter"/>
</dbReference>
<evidence type="ECO:0000256" key="5">
    <source>
        <dbReference type="ARBA" id="ARBA00023136"/>
    </source>
</evidence>
<dbReference type="GO" id="GO:0007156">
    <property type="term" value="P:homophilic cell adhesion via plasma membrane adhesion molecules"/>
    <property type="evidence" value="ECO:0007669"/>
    <property type="project" value="InterPro"/>
</dbReference>
<evidence type="ECO:0000256" key="8">
    <source>
        <dbReference type="PROSITE-ProRule" id="PRU00043"/>
    </source>
</evidence>
<dbReference type="GeneID" id="109466364"/>
<feature type="domain" description="Protein kinase" evidence="12">
    <location>
        <begin position="605"/>
        <end position="885"/>
    </location>
</feature>
<feature type="domain" description="Cadherin" evidence="13">
    <location>
        <begin position="35"/>
        <end position="139"/>
    </location>
</feature>
<evidence type="ECO:0000256" key="6">
    <source>
        <dbReference type="ARBA" id="ARBA00023137"/>
    </source>
</evidence>